<dbReference type="SMART" id="SM00186">
    <property type="entry name" value="FBG"/>
    <property type="match status" value="1"/>
</dbReference>
<keyword evidence="5" id="KW-1185">Reference proteome</keyword>
<evidence type="ECO:0000256" key="1">
    <source>
        <dbReference type="SAM" id="Coils"/>
    </source>
</evidence>
<organism evidence="3">
    <name type="scientific">Capitella teleta</name>
    <name type="common">Polychaete worm</name>
    <dbReference type="NCBI Taxonomy" id="283909"/>
    <lineage>
        <taxon>Eukaryota</taxon>
        <taxon>Metazoa</taxon>
        <taxon>Spiralia</taxon>
        <taxon>Lophotrochozoa</taxon>
        <taxon>Annelida</taxon>
        <taxon>Polychaeta</taxon>
        <taxon>Sedentaria</taxon>
        <taxon>Scolecida</taxon>
        <taxon>Capitellidae</taxon>
        <taxon>Capitella</taxon>
    </lineage>
</organism>
<dbReference type="SUPFAM" id="SSF56496">
    <property type="entry name" value="Fibrinogen C-terminal domain-like"/>
    <property type="match status" value="1"/>
</dbReference>
<dbReference type="GO" id="GO:0005615">
    <property type="term" value="C:extracellular space"/>
    <property type="evidence" value="ECO:0007669"/>
    <property type="project" value="TreeGrafter"/>
</dbReference>
<keyword evidence="1" id="KW-0175">Coiled coil</keyword>
<evidence type="ECO:0000313" key="5">
    <source>
        <dbReference type="Proteomes" id="UP000014760"/>
    </source>
</evidence>
<feature type="domain" description="Fibrinogen C-terminal" evidence="2">
    <location>
        <begin position="197"/>
        <end position="316"/>
    </location>
</feature>
<dbReference type="OMA" id="EKHASWD"/>
<name>R7VBB7_CAPTE</name>
<evidence type="ECO:0000259" key="2">
    <source>
        <dbReference type="PROSITE" id="PS51406"/>
    </source>
</evidence>
<dbReference type="InterPro" id="IPR014716">
    <property type="entry name" value="Fibrinogen_a/b/g_C_1"/>
</dbReference>
<dbReference type="STRING" id="283909.R7VBB7"/>
<gene>
    <name evidence="3" type="ORF">CAPTEDRAFT_193222</name>
</gene>
<evidence type="ECO:0000313" key="4">
    <source>
        <dbReference type="EnsemblMetazoa" id="CapteP193222"/>
    </source>
</evidence>
<dbReference type="InterPro" id="IPR036056">
    <property type="entry name" value="Fibrinogen-like_C"/>
</dbReference>
<reference evidence="4" key="3">
    <citation type="submission" date="2015-06" db="UniProtKB">
        <authorList>
            <consortium name="EnsemblMetazoa"/>
        </authorList>
    </citation>
    <scope>IDENTIFICATION</scope>
</reference>
<dbReference type="AlphaFoldDB" id="R7VBB7"/>
<dbReference type="EMBL" id="KB293488">
    <property type="protein sequence ID" value="ELU15919.1"/>
    <property type="molecule type" value="Genomic_DNA"/>
</dbReference>
<protein>
    <recommendedName>
        <fullName evidence="2">Fibrinogen C-terminal domain-containing protein</fullName>
    </recommendedName>
</protein>
<sequence length="409" mass="46848">MEGDVAMQHPHPGSDLNIPSSCIKPTHQRKFLQSRAVLHAEMRFLQSVLVALLVVNVNCQRTQLVQETCTYSFVVPRIVDAECRGSVTDDNEALQSRLSQLENHVQDLQTTSSNAGDDHEIRSLKDEVSKLRDVVNNQDDEMDRLRSELQSLRDNGGGGTAISTIVNPINDKNYDSNFVYVMHGCPLAVRPEVVKIIPFKSNARSMQVQYSTNFTSFTSEYFGIPFNIFCSVPRWIVLQRRTFPFDLSFNRPYQDYKDGFGDLKGEFWLGLEKMHQITSDPYTNYKIAIEFWTISGKRLAWEATNFRVAGENAAYQETSSENSYRFRTNRAFMSRGPGIEDEHPCVASQNSWWFYDDNCEAHLQSRINPNADQPTWAHNGHYYPNNPSHTGYYTDIASTTISIRPTFYR</sequence>
<dbReference type="InterPro" id="IPR050373">
    <property type="entry name" value="Fibrinogen_C-term_domain"/>
</dbReference>
<proteinExistence type="predicted"/>
<reference evidence="3 5" key="2">
    <citation type="journal article" date="2013" name="Nature">
        <title>Insights into bilaterian evolution from three spiralian genomes.</title>
        <authorList>
            <person name="Simakov O."/>
            <person name="Marletaz F."/>
            <person name="Cho S.J."/>
            <person name="Edsinger-Gonzales E."/>
            <person name="Havlak P."/>
            <person name="Hellsten U."/>
            <person name="Kuo D.H."/>
            <person name="Larsson T."/>
            <person name="Lv J."/>
            <person name="Arendt D."/>
            <person name="Savage R."/>
            <person name="Osoegawa K."/>
            <person name="de Jong P."/>
            <person name="Grimwood J."/>
            <person name="Chapman J.A."/>
            <person name="Shapiro H."/>
            <person name="Aerts A."/>
            <person name="Otillar R.P."/>
            <person name="Terry A.Y."/>
            <person name="Boore J.L."/>
            <person name="Grigoriev I.V."/>
            <person name="Lindberg D.R."/>
            <person name="Seaver E.C."/>
            <person name="Weisblat D.A."/>
            <person name="Putnam N.H."/>
            <person name="Rokhsar D.S."/>
        </authorList>
    </citation>
    <scope>NUCLEOTIDE SEQUENCE</scope>
    <source>
        <strain evidence="3 5">I ESC-2004</strain>
    </source>
</reference>
<dbReference type="Proteomes" id="UP000014760">
    <property type="component" value="Unassembled WGS sequence"/>
</dbReference>
<dbReference type="Pfam" id="PF00147">
    <property type="entry name" value="Fibrinogen_C"/>
    <property type="match status" value="1"/>
</dbReference>
<dbReference type="EMBL" id="AMQN01017760">
    <property type="status" value="NOT_ANNOTATED_CDS"/>
    <property type="molecule type" value="Genomic_DNA"/>
</dbReference>
<dbReference type="InterPro" id="IPR002181">
    <property type="entry name" value="Fibrinogen_a/b/g_C_dom"/>
</dbReference>
<evidence type="ECO:0000313" key="3">
    <source>
        <dbReference type="EMBL" id="ELU15919.1"/>
    </source>
</evidence>
<dbReference type="OrthoDB" id="6275059at2759"/>
<dbReference type="PANTHER" id="PTHR19143">
    <property type="entry name" value="FIBRINOGEN/TENASCIN/ANGIOPOEITIN"/>
    <property type="match status" value="1"/>
</dbReference>
<reference evidence="5" key="1">
    <citation type="submission" date="2012-12" db="EMBL/GenBank/DDBJ databases">
        <authorList>
            <person name="Hellsten U."/>
            <person name="Grimwood J."/>
            <person name="Chapman J.A."/>
            <person name="Shapiro H."/>
            <person name="Aerts A."/>
            <person name="Otillar R.P."/>
            <person name="Terry A.Y."/>
            <person name="Boore J.L."/>
            <person name="Simakov O."/>
            <person name="Marletaz F."/>
            <person name="Cho S.-J."/>
            <person name="Edsinger-Gonzales E."/>
            <person name="Havlak P."/>
            <person name="Kuo D.-H."/>
            <person name="Larsson T."/>
            <person name="Lv J."/>
            <person name="Arendt D."/>
            <person name="Savage R."/>
            <person name="Osoegawa K."/>
            <person name="de Jong P."/>
            <person name="Lindberg D.R."/>
            <person name="Seaver E.C."/>
            <person name="Weisblat D.A."/>
            <person name="Putnam N.H."/>
            <person name="Grigoriev I.V."/>
            <person name="Rokhsar D.S."/>
        </authorList>
    </citation>
    <scope>NUCLEOTIDE SEQUENCE</scope>
    <source>
        <strain evidence="5">I ESC-2004</strain>
    </source>
</reference>
<dbReference type="PANTHER" id="PTHR19143:SF185">
    <property type="entry name" value="ANGIOPOIETIN-RELATED PROTEIN 5"/>
    <property type="match status" value="1"/>
</dbReference>
<feature type="coiled-coil region" evidence="1">
    <location>
        <begin position="91"/>
        <end position="155"/>
    </location>
</feature>
<dbReference type="HOGENOM" id="CLU_057394_0_0_1"/>
<accession>R7VBB7</accession>
<dbReference type="PROSITE" id="PS51406">
    <property type="entry name" value="FIBRINOGEN_C_2"/>
    <property type="match status" value="1"/>
</dbReference>
<dbReference type="EnsemblMetazoa" id="CapteT193222">
    <property type="protein sequence ID" value="CapteP193222"/>
    <property type="gene ID" value="CapteG193222"/>
</dbReference>
<dbReference type="Gene3D" id="3.90.215.10">
    <property type="entry name" value="Gamma Fibrinogen, chain A, domain 1"/>
    <property type="match status" value="1"/>
</dbReference>